<gene>
    <name evidence="2" type="ORF">NEILACOT_03241</name>
</gene>
<sequence length="636" mass="70556">MSFAEGLKLNRRTHDGGDFKLEPDVLPDLEGMENLAGIDLFAGGINRCLKLTCQAVNDWKGADNIELCPEGVAMLGEALRRKDEKGGGRSDGIAGGKTAGGGCPMSDVVRRAAAELGEGMTDAEEVRRAIRQNSYHNGVQGFYTALMDGDAELINKAFGGDFSTADYALAREATYYTRRYEAVLNLMLNSRLTKRGEGYKGDNPDKWNREDYRRLTIEKALSSRLESGQTYQNKQAGAGGAIIEGLPEDAAESLSRNRNGAITAGISNLKIILSKHRDYKGMFGWDDLTDCPAVINTPSWSNGRGIKAGAWSKTGTVTEAIKARFADMGLNAGMENICTAITEVCRVNPTNILREKLQSLKWDGIPRLEKMAERYFPLDKDYTDTERECANQMMAKMLVGAVRRACMPFESDGVKHDSMIVIAGDSGAGKSVAVSIIGSVCGADYFTTVRNVIRDDGRDFLIGLQGRWIAELPELAGFLNERTDTEMLKAVLTEKTDTYRELYQGRTSRFKRLTTFWGTYNPKANSGVIYDKTLFRRMWFVDLAQDGRVDLDSLKQDIEQLWAEAVVLEQKGYTNYFDDEEMEKTAKGMTARYYVENPLEDYLEGLLNNPADGLYELVRKGDGWFTLQQFLGEIGG</sequence>
<feature type="domain" description="Virulence-associated protein E-like" evidence="1">
    <location>
        <begin position="357"/>
        <end position="589"/>
    </location>
</feature>
<dbReference type="EMBL" id="ACEQ02000002">
    <property type="protein sequence ID" value="EEZ76795.1"/>
    <property type="molecule type" value="Genomic_DNA"/>
</dbReference>
<dbReference type="PANTHER" id="PTHR34985">
    <property type="entry name" value="SLR0554 PROTEIN"/>
    <property type="match status" value="1"/>
</dbReference>
<evidence type="ECO:0000313" key="2">
    <source>
        <dbReference type="EMBL" id="EEZ76795.1"/>
    </source>
</evidence>
<evidence type="ECO:0000259" key="1">
    <source>
        <dbReference type="Pfam" id="PF05272"/>
    </source>
</evidence>
<proteinExistence type="predicted"/>
<name>D0W6V0_NEILA</name>
<dbReference type="PANTHER" id="PTHR34985:SF1">
    <property type="entry name" value="SLR0554 PROTEIN"/>
    <property type="match status" value="1"/>
</dbReference>
<accession>D0W6V0</accession>
<dbReference type="Pfam" id="PF05272">
    <property type="entry name" value="VapE-like_dom"/>
    <property type="match status" value="1"/>
</dbReference>
<reference evidence="2 3" key="1">
    <citation type="submission" date="2009-10" db="EMBL/GenBank/DDBJ databases">
        <authorList>
            <person name="Weinstock G."/>
            <person name="Sodergren E."/>
            <person name="Clifton S."/>
            <person name="Fulton L."/>
            <person name="Fulton B."/>
            <person name="Courtney L."/>
            <person name="Fronick C."/>
            <person name="Harrison M."/>
            <person name="Strong C."/>
            <person name="Farmer C."/>
            <person name="Delahaunty K."/>
            <person name="Markovic C."/>
            <person name="Hall O."/>
            <person name="Minx P."/>
            <person name="Tomlinson C."/>
            <person name="Mitreva M."/>
            <person name="Nelson J."/>
            <person name="Hou S."/>
            <person name="Wollam A."/>
            <person name="Pepin K.H."/>
            <person name="Johnson M."/>
            <person name="Bhonagiri V."/>
            <person name="Nash W.E."/>
            <person name="Warren W."/>
            <person name="Chinwalla A."/>
            <person name="Mardis E.R."/>
            <person name="Wilson R.K."/>
        </authorList>
    </citation>
    <scope>NUCLEOTIDE SEQUENCE [LARGE SCALE GENOMIC DNA]</scope>
    <source>
        <strain evidence="2 3">ATCC 23970</strain>
    </source>
</reference>
<organism evidence="2 3">
    <name type="scientific">Neisseria lactamica ATCC 23970</name>
    <dbReference type="NCBI Taxonomy" id="546265"/>
    <lineage>
        <taxon>Bacteria</taxon>
        <taxon>Pseudomonadati</taxon>
        <taxon>Pseudomonadota</taxon>
        <taxon>Betaproteobacteria</taxon>
        <taxon>Neisseriales</taxon>
        <taxon>Neisseriaceae</taxon>
        <taxon>Neisseria</taxon>
    </lineage>
</organism>
<dbReference type="InterPro" id="IPR007936">
    <property type="entry name" value="VapE-like_dom"/>
</dbReference>
<dbReference type="Proteomes" id="UP000003843">
    <property type="component" value="Unassembled WGS sequence"/>
</dbReference>
<evidence type="ECO:0000313" key="3">
    <source>
        <dbReference type="Proteomes" id="UP000003843"/>
    </source>
</evidence>
<protein>
    <submittedName>
        <fullName evidence="2">Virulence-associated protein E</fullName>
    </submittedName>
</protein>
<comment type="caution">
    <text evidence="2">The sequence shown here is derived from an EMBL/GenBank/DDBJ whole genome shotgun (WGS) entry which is preliminary data.</text>
</comment>
<dbReference type="AlphaFoldDB" id="D0W6V0"/>